<reference evidence="9 10" key="1">
    <citation type="submission" date="2024-03" db="EMBL/GenBank/DDBJ databases">
        <authorList>
            <person name="Martinez-Hernandez J."/>
        </authorList>
    </citation>
    <scope>NUCLEOTIDE SEQUENCE [LARGE SCALE GENOMIC DNA]</scope>
</reference>
<keyword evidence="10" id="KW-1185">Reference proteome</keyword>
<evidence type="ECO:0000256" key="5">
    <source>
        <dbReference type="ARBA" id="ARBA00022898"/>
    </source>
</evidence>
<dbReference type="Pfam" id="PF04864">
    <property type="entry name" value="Alliinase_C"/>
    <property type="match status" value="1"/>
</dbReference>
<dbReference type="InterPro" id="IPR015424">
    <property type="entry name" value="PyrdxlP-dep_Trfase"/>
</dbReference>
<dbReference type="Proteomes" id="UP001497480">
    <property type="component" value="Unassembled WGS sequence"/>
</dbReference>
<keyword evidence="5" id="KW-0663">Pyridoxal phosphate</keyword>
<evidence type="ECO:0000313" key="9">
    <source>
        <dbReference type="EMBL" id="CAL0306797.1"/>
    </source>
</evidence>
<feature type="domain" description="Alliinase C-terminal" evidence="8">
    <location>
        <begin position="87"/>
        <end position="445"/>
    </location>
</feature>
<comment type="caution">
    <text evidence="9">The sequence shown here is derived from an EMBL/GenBank/DDBJ whole genome shotgun (WGS) entry which is preliminary data.</text>
</comment>
<dbReference type="InterPro" id="IPR050478">
    <property type="entry name" value="Ethylene_sulfur-biosynth"/>
</dbReference>
<dbReference type="Gene3D" id="3.90.1150.10">
    <property type="entry name" value="Aspartate Aminotransferase, domain 1"/>
    <property type="match status" value="1"/>
</dbReference>
<proteinExistence type="inferred from homology"/>
<keyword evidence="6" id="KW-1133">Transmembrane helix</keyword>
<dbReference type="GO" id="GO:0016846">
    <property type="term" value="F:carbon-sulfur lyase activity"/>
    <property type="evidence" value="ECO:0007669"/>
    <property type="project" value="InterPro"/>
</dbReference>
<dbReference type="InterPro" id="IPR015421">
    <property type="entry name" value="PyrdxlP-dep_Trfase_major"/>
</dbReference>
<feature type="signal peptide" evidence="7">
    <location>
        <begin position="1"/>
        <end position="19"/>
    </location>
</feature>
<dbReference type="Gene3D" id="2.10.25.30">
    <property type="entry name" value="EGF-like, alliinase"/>
    <property type="match status" value="1"/>
</dbReference>
<keyword evidence="6" id="KW-0812">Transmembrane</keyword>
<dbReference type="AlphaFoldDB" id="A0AAV1WC08"/>
<dbReference type="PANTHER" id="PTHR43795:SF22">
    <property type="entry name" value="TRYPTOPHAN AMINOTRANSFERASE-RELATED PROTEIN 2"/>
    <property type="match status" value="1"/>
</dbReference>
<keyword evidence="4" id="KW-0032">Aminotransferase</keyword>
<dbReference type="PANTHER" id="PTHR43795">
    <property type="entry name" value="BIFUNCTIONAL ASPARTATE AMINOTRANSFERASE AND GLUTAMATE/ASPARTATE-PREPHENATE AMINOTRANSFERASE-RELATED"/>
    <property type="match status" value="1"/>
</dbReference>
<comment type="subunit">
    <text evidence="3">Homodimer.</text>
</comment>
<organism evidence="9 10">
    <name type="scientific">Lupinus luteus</name>
    <name type="common">European yellow lupine</name>
    <dbReference type="NCBI Taxonomy" id="3873"/>
    <lineage>
        <taxon>Eukaryota</taxon>
        <taxon>Viridiplantae</taxon>
        <taxon>Streptophyta</taxon>
        <taxon>Embryophyta</taxon>
        <taxon>Tracheophyta</taxon>
        <taxon>Spermatophyta</taxon>
        <taxon>Magnoliopsida</taxon>
        <taxon>eudicotyledons</taxon>
        <taxon>Gunneridae</taxon>
        <taxon>Pentapetalae</taxon>
        <taxon>rosids</taxon>
        <taxon>fabids</taxon>
        <taxon>Fabales</taxon>
        <taxon>Fabaceae</taxon>
        <taxon>Papilionoideae</taxon>
        <taxon>50 kb inversion clade</taxon>
        <taxon>genistoids sensu lato</taxon>
        <taxon>core genistoids</taxon>
        <taxon>Genisteae</taxon>
        <taxon>Lupinus</taxon>
    </lineage>
</organism>
<keyword evidence="6" id="KW-0472">Membrane</keyword>
<comment type="cofactor">
    <cofactor evidence="1">
        <name>pyridoxal 5'-phosphate</name>
        <dbReference type="ChEBI" id="CHEBI:597326"/>
    </cofactor>
</comment>
<keyword evidence="4" id="KW-0808">Transferase</keyword>
<evidence type="ECO:0000256" key="1">
    <source>
        <dbReference type="ARBA" id="ARBA00001933"/>
    </source>
</evidence>
<dbReference type="EMBL" id="CAXHTB010000005">
    <property type="protein sequence ID" value="CAL0306797.1"/>
    <property type="molecule type" value="Genomic_DNA"/>
</dbReference>
<dbReference type="GO" id="GO:0006520">
    <property type="term" value="P:amino acid metabolic process"/>
    <property type="evidence" value="ECO:0007669"/>
    <property type="project" value="TreeGrafter"/>
</dbReference>
<dbReference type="CDD" id="cd00609">
    <property type="entry name" value="AAT_like"/>
    <property type="match status" value="1"/>
</dbReference>
<gene>
    <name evidence="9" type="ORF">LLUT_LOCUS7857</name>
</gene>
<dbReference type="InterPro" id="IPR006948">
    <property type="entry name" value="Alliinase_C"/>
</dbReference>
<dbReference type="Gene3D" id="3.40.640.10">
    <property type="entry name" value="Type I PLP-dependent aspartate aminotransferase-like (Major domain)"/>
    <property type="match status" value="1"/>
</dbReference>
<dbReference type="InterPro" id="IPR015422">
    <property type="entry name" value="PyrdxlP-dep_Trfase_small"/>
</dbReference>
<evidence type="ECO:0000313" key="10">
    <source>
        <dbReference type="Proteomes" id="UP001497480"/>
    </source>
</evidence>
<evidence type="ECO:0000256" key="2">
    <source>
        <dbReference type="ARBA" id="ARBA00006312"/>
    </source>
</evidence>
<comment type="similarity">
    <text evidence="2">Belongs to the alliinase family.</text>
</comment>
<accession>A0AAV1WC08</accession>
<dbReference type="SUPFAM" id="SSF53383">
    <property type="entry name" value="PLP-dependent transferases"/>
    <property type="match status" value="1"/>
</dbReference>
<evidence type="ECO:0000256" key="3">
    <source>
        <dbReference type="ARBA" id="ARBA00011738"/>
    </source>
</evidence>
<dbReference type="GO" id="GO:0008483">
    <property type="term" value="F:transaminase activity"/>
    <property type="evidence" value="ECO:0007669"/>
    <property type="project" value="UniProtKB-KW"/>
</dbReference>
<sequence length="447" mass="50670">MSKLPNMFSIKHFLVVSLALNISLILRIVYDNEDGLGGYMRLRKTTTYESDTESRTEVPITHRLRLSTSNFANSTSTDHAEDRDRVINLDHGDPKMYDKFWRKMGDKTTITIPGWQSISYFSDTTNICWFLEPEFAKEVVRLHNVVGNAVTEGRYIVVGTGSSQLILAALYALSSHNAAEPIDVVSAAPYYSSYPLMTDFQKSGHYKWGGDARSFDKDGPYIELVTSPNNPEGHKTGPVLNRSNGLLIHDLAYYWPHYTPISSPSDHDITLFTVSKSTGHAGLRIGWALVKDQDVAKRMTKFIELNTIGVSKDSQLRAAKVLKVVSNSTEEENTQEGESFFKYNYEVMEQRWKQLRAALEANGLFTVANFPNGFCTFFNKKTENLPAFVWMKCEKDIEDCQSLLSQHKIMSRGGKHFGVSQRYVRVSLLDTDENFNLFIDRLSAMQL</sequence>
<dbReference type="InterPro" id="IPR037029">
    <property type="entry name" value="Alliinase_N_sf"/>
</dbReference>
<keyword evidence="7" id="KW-0732">Signal</keyword>
<name>A0AAV1WC08_LUPLU</name>
<evidence type="ECO:0000256" key="4">
    <source>
        <dbReference type="ARBA" id="ARBA00022576"/>
    </source>
</evidence>
<evidence type="ECO:0000256" key="6">
    <source>
        <dbReference type="SAM" id="Phobius"/>
    </source>
</evidence>
<feature type="transmembrane region" description="Helical" evidence="6">
    <location>
        <begin position="12"/>
        <end position="30"/>
    </location>
</feature>
<evidence type="ECO:0000256" key="7">
    <source>
        <dbReference type="SAM" id="SignalP"/>
    </source>
</evidence>
<protein>
    <recommendedName>
        <fullName evidence="8">Alliinase C-terminal domain-containing protein</fullName>
    </recommendedName>
</protein>
<feature type="chain" id="PRO_5043550465" description="Alliinase C-terminal domain-containing protein" evidence="7">
    <location>
        <begin position="20"/>
        <end position="447"/>
    </location>
</feature>
<evidence type="ECO:0000259" key="8">
    <source>
        <dbReference type="Pfam" id="PF04864"/>
    </source>
</evidence>